<dbReference type="GO" id="GO:0003824">
    <property type="term" value="F:catalytic activity"/>
    <property type="evidence" value="ECO:0007669"/>
    <property type="project" value="InterPro"/>
</dbReference>
<dbReference type="HOGENOM" id="CLU_060500_4_1_10"/>
<dbReference type="GO" id="GO:0016020">
    <property type="term" value="C:membrane"/>
    <property type="evidence" value="ECO:0007669"/>
    <property type="project" value="GOC"/>
</dbReference>
<dbReference type="InterPro" id="IPR036691">
    <property type="entry name" value="Endo/exonu/phosph_ase_sf"/>
</dbReference>
<sequence length="266" mass="29843">MTQSIGRAITGSFLLLFCFGLLQAQEIKVLTYNIYHGEKNYERGKSNIETIAAVINEYKPDFVAMQEVDSMTVRTASFNNGVRKDLVQELAKLTGMYGHFGKAMDYDNGGYGEGILSRFPDKPNVYQLPIPKGGEERALITIQHTFPNGQKIIFGGTHLCHEFEENRIAQAKQVASITTTKGIPAIILGDFNITPDSKPYKAITAKMNDAAILYGNPQLTFPYHKPKYRLDYIFLNKNSKWKVKDVKVIKNDASDHMPVLVTLSLE</sequence>
<evidence type="ECO:0000313" key="2">
    <source>
        <dbReference type="EMBL" id="AIL45055.1"/>
    </source>
</evidence>
<feature type="domain" description="Endonuclease/exonuclease/phosphatase" evidence="1">
    <location>
        <begin position="30"/>
        <end position="256"/>
    </location>
</feature>
<dbReference type="EMBL" id="CP007547">
    <property type="protein sequence ID" value="AIL45055.1"/>
    <property type="molecule type" value="Genomic_DNA"/>
</dbReference>
<dbReference type="Pfam" id="PF03372">
    <property type="entry name" value="Exo_endo_phos"/>
    <property type="match status" value="1"/>
</dbReference>
<accession>A0A077EHM5</accession>
<dbReference type="SUPFAM" id="SSF56219">
    <property type="entry name" value="DNase I-like"/>
    <property type="match status" value="1"/>
</dbReference>
<gene>
    <name evidence="2" type="ORF">BD94_1280</name>
</gene>
<name>A0A077EHM5_9FLAO</name>
<organism evidence="2 3">
    <name type="scientific">Elizabethkingia anophelis NUHP1</name>
    <dbReference type="NCBI Taxonomy" id="1338011"/>
    <lineage>
        <taxon>Bacteria</taxon>
        <taxon>Pseudomonadati</taxon>
        <taxon>Bacteroidota</taxon>
        <taxon>Flavobacteriia</taxon>
        <taxon>Flavobacteriales</taxon>
        <taxon>Weeksellaceae</taxon>
        <taxon>Elizabethkingia</taxon>
    </lineage>
</organism>
<dbReference type="STRING" id="1338011.BD94_1280"/>
<proteinExistence type="predicted"/>
<dbReference type="GO" id="GO:0006506">
    <property type="term" value="P:GPI anchor biosynthetic process"/>
    <property type="evidence" value="ECO:0007669"/>
    <property type="project" value="TreeGrafter"/>
</dbReference>
<dbReference type="eggNOG" id="COG3568">
    <property type="taxonomic scope" value="Bacteria"/>
</dbReference>
<reference evidence="2" key="1">
    <citation type="journal article" date="2013" name="Lancet">
        <title>First case of E anophelis outbreak in an intensive-care unit.</title>
        <authorList>
            <person name="Teo J."/>
            <person name="Tan S.Y."/>
            <person name="Tay M."/>
            <person name="Ding Y."/>
            <person name="Kjelleberg S."/>
            <person name="Givskov M."/>
            <person name="Lin R.T."/>
            <person name="Yang L."/>
        </authorList>
    </citation>
    <scope>NUCLEOTIDE SEQUENCE [LARGE SCALE GENOMIC DNA]</scope>
    <source>
        <strain evidence="2">NUHP1</strain>
    </source>
</reference>
<reference evidence="2" key="2">
    <citation type="journal article" date="2015" name="Genome Biol. Evol.">
        <title>Complete Genome Sequence and Transcriptomic Analysis of the Novel Pathogen Elizabethkingia anophelis in Response to Oxidative Stress.</title>
        <authorList>
            <person name="Li Y."/>
            <person name="Liu Y."/>
            <person name="Chew S.C."/>
            <person name="Tay M."/>
            <person name="Salido M.M."/>
            <person name="Teo J."/>
            <person name="Lauro F.M."/>
            <person name="Givskov M."/>
            <person name="Yang L."/>
        </authorList>
    </citation>
    <scope>NUCLEOTIDE SEQUENCE</scope>
    <source>
        <strain evidence="2">NUHP1</strain>
    </source>
</reference>
<dbReference type="RefSeq" id="WP_024565102.1">
    <property type="nucleotide sequence ID" value="NZ_CP007547.1"/>
</dbReference>
<dbReference type="Proteomes" id="UP000028933">
    <property type="component" value="Chromosome"/>
</dbReference>
<dbReference type="KEGG" id="eao:BD94_1280"/>
<dbReference type="PANTHER" id="PTHR14859:SF15">
    <property type="entry name" value="ENDONUCLEASE_EXONUCLEASE_PHOSPHATASE DOMAIN-CONTAINING PROTEIN"/>
    <property type="match status" value="1"/>
</dbReference>
<dbReference type="Gene3D" id="3.60.10.10">
    <property type="entry name" value="Endonuclease/exonuclease/phosphatase"/>
    <property type="match status" value="1"/>
</dbReference>
<dbReference type="InterPro" id="IPR005135">
    <property type="entry name" value="Endo/exonuclease/phosphatase"/>
</dbReference>
<protein>
    <recommendedName>
        <fullName evidence="1">Endonuclease/exonuclease/phosphatase domain-containing protein</fullName>
    </recommendedName>
</protein>
<dbReference type="AlphaFoldDB" id="A0A077EHM5"/>
<dbReference type="InterPro" id="IPR051916">
    <property type="entry name" value="GPI-anchor_lipid_remodeler"/>
</dbReference>
<dbReference type="PANTHER" id="PTHR14859">
    <property type="entry name" value="CALCOFLUOR WHITE HYPERSENSITIVE PROTEIN PRECURSOR"/>
    <property type="match status" value="1"/>
</dbReference>
<evidence type="ECO:0000259" key="1">
    <source>
        <dbReference type="Pfam" id="PF03372"/>
    </source>
</evidence>
<evidence type="ECO:0000313" key="3">
    <source>
        <dbReference type="Proteomes" id="UP000028933"/>
    </source>
</evidence>